<gene>
    <name evidence="2" type="ORF">BU26DRAFT_521373</name>
</gene>
<dbReference type="AlphaFoldDB" id="A0A6A6I677"/>
<reference evidence="2" key="1">
    <citation type="journal article" date="2020" name="Stud. Mycol.">
        <title>101 Dothideomycetes genomes: a test case for predicting lifestyles and emergence of pathogens.</title>
        <authorList>
            <person name="Haridas S."/>
            <person name="Albert R."/>
            <person name="Binder M."/>
            <person name="Bloem J."/>
            <person name="Labutti K."/>
            <person name="Salamov A."/>
            <person name="Andreopoulos B."/>
            <person name="Baker S."/>
            <person name="Barry K."/>
            <person name="Bills G."/>
            <person name="Bluhm B."/>
            <person name="Cannon C."/>
            <person name="Castanera R."/>
            <person name="Culley D."/>
            <person name="Daum C."/>
            <person name="Ezra D."/>
            <person name="Gonzalez J."/>
            <person name="Henrissat B."/>
            <person name="Kuo A."/>
            <person name="Liang C."/>
            <person name="Lipzen A."/>
            <person name="Lutzoni F."/>
            <person name="Magnuson J."/>
            <person name="Mondo S."/>
            <person name="Nolan M."/>
            <person name="Ohm R."/>
            <person name="Pangilinan J."/>
            <person name="Park H.-J."/>
            <person name="Ramirez L."/>
            <person name="Alfaro M."/>
            <person name="Sun H."/>
            <person name="Tritt A."/>
            <person name="Yoshinaga Y."/>
            <person name="Zwiers L.-H."/>
            <person name="Turgeon B."/>
            <person name="Goodwin S."/>
            <person name="Spatafora J."/>
            <person name="Crous P."/>
            <person name="Grigoriev I."/>
        </authorList>
    </citation>
    <scope>NUCLEOTIDE SEQUENCE</scope>
    <source>
        <strain evidence="2">CBS 122368</strain>
    </source>
</reference>
<feature type="signal peptide" evidence="1">
    <location>
        <begin position="1"/>
        <end position="31"/>
    </location>
</feature>
<feature type="chain" id="PRO_5025462909" evidence="1">
    <location>
        <begin position="32"/>
        <end position="575"/>
    </location>
</feature>
<dbReference type="OrthoDB" id="5327951at2759"/>
<evidence type="ECO:0000313" key="2">
    <source>
        <dbReference type="EMBL" id="KAF2245816.1"/>
    </source>
</evidence>
<evidence type="ECO:0000313" key="3">
    <source>
        <dbReference type="Proteomes" id="UP000800094"/>
    </source>
</evidence>
<dbReference type="Proteomes" id="UP000800094">
    <property type="component" value="Unassembled WGS sequence"/>
</dbReference>
<evidence type="ECO:0000256" key="1">
    <source>
        <dbReference type="SAM" id="SignalP"/>
    </source>
</evidence>
<dbReference type="EMBL" id="ML987199">
    <property type="protein sequence ID" value="KAF2245816.1"/>
    <property type="molecule type" value="Genomic_DNA"/>
</dbReference>
<sequence length="575" mass="67016">MASSKPRHAFRRWSPLLLILVSLLNLPRVWTAPPSHQAPLSPPSTIDDEHLGPSEAHLQEIASLLDEIYTILANFTFIPHTSIKRGPHAINSTHIKPITRPLPRCKMLDSSGINHPDCTSHIPRDPSVQRLMELMPYVDKLEVDDAHWLFGSKFVDYRQEEELQDEPVDVLHMMPSNLALTKMADGPYVLLHETRTKRIGLLDTKKRVPVNLDEDPLDHKEQLPSFDAPDFLREIVRRYRVLEWIPWETARGGHDDGVPGDKIREFIEKNGWPDHFDADQFNVDMTRFRHNPSNEWSINRLPIHGMAEQAVLRIDELEGRPGETGQIPYTQQELALIREKLNEAGDENETWLLGWELQDAELCLGHYEQDLRSAKWTVQRWCPDSVCVKPDDYILWEYRSLERAEDLARRRLLQECLQLHHDIAAKKGQLCSDDENEANKRRGNVHNWQHKQWEWIKEAAAQARGDAHEHCSKTRPRGSLLPGDTDIDRAWRKRTEAARHIHREKERLKSIEDWLKKVPVSATRAREELEREASRIALGIRWWEDMYRNTVAFIRSERNGLTEAWLAFRGERDEL</sequence>
<protein>
    <submittedName>
        <fullName evidence="2">Uncharacterized protein</fullName>
    </submittedName>
</protein>
<proteinExistence type="predicted"/>
<dbReference type="RefSeq" id="XP_033680820.1">
    <property type="nucleotide sequence ID" value="XM_033829515.1"/>
</dbReference>
<accession>A0A6A6I677</accession>
<organism evidence="2 3">
    <name type="scientific">Trematosphaeria pertusa</name>
    <dbReference type="NCBI Taxonomy" id="390896"/>
    <lineage>
        <taxon>Eukaryota</taxon>
        <taxon>Fungi</taxon>
        <taxon>Dikarya</taxon>
        <taxon>Ascomycota</taxon>
        <taxon>Pezizomycotina</taxon>
        <taxon>Dothideomycetes</taxon>
        <taxon>Pleosporomycetidae</taxon>
        <taxon>Pleosporales</taxon>
        <taxon>Massarineae</taxon>
        <taxon>Trematosphaeriaceae</taxon>
        <taxon>Trematosphaeria</taxon>
    </lineage>
</organism>
<dbReference type="GeneID" id="54582845"/>
<keyword evidence="3" id="KW-1185">Reference proteome</keyword>
<keyword evidence="1" id="KW-0732">Signal</keyword>
<name>A0A6A6I677_9PLEO</name>